<dbReference type="SMART" id="SM00487">
    <property type="entry name" value="DEXDc"/>
    <property type="match status" value="1"/>
</dbReference>
<dbReference type="InterPro" id="IPR047112">
    <property type="entry name" value="RecG/Mfd"/>
</dbReference>
<sequence>MSRPPELFPLFADLETLEGVGPKTAKAMAGLGVERPKDLLFLLPHSGVDRSRRASVRDVVPPAVVTVEVTVGSHFPPRQKGRPYRVAVKDAALEFQLVYFHARGDFLTRLLPTGQRRIVSGRVELFDGIAQMVHPDHVLRLEEAGDLPAFEPVYPLVAGVTQKALAKAAQGAVARAPDLAEWIDGPLKRREDWPDWRAAVAAVHAPESAADLAPTAPARARLAYDELFAHQVTLALARMRARRGKGRASVGTGVLQRKVLDSLPYAPTGAQSRAVGEIAGDMASGLRMNRLLQGDVGAGKTLVALMALLVAVEAGGQGVMMAPTEILARQHLEGLRPLAEAAGVRLDILTGRDKGAERAAKLRALAEGETGILVGTHAVFQKDVQFHDLRLAVIDEQHRFGVAQRMELGAKGAAADVLVMTATPIPRSLALASYGDMDVSVLDEKPAGRKPVKTVMVSTQRLDEVVAHLARAVTEGRQAYWVCPLVEDSETVDYASAEARFQHLRAALGDCVGLVHGQMPPAEKDAAMARFVAGETSVLVATTVIEVGVNVPNASIMVIERAEIFGLAQLHQLRGRVGRGSAESTCLLMYQAPLSEGGERRLTTLRDTEDGFRIAEEDLAMRGAGDLIGTAQSGLPRFRVADLERQSALMEIAQSDARRLLGEDPQLESPRGRAVRLLLWLLDQDRAIKLISVG</sequence>
<dbReference type="NCBIfam" id="NF008164">
    <property type="entry name" value="PRK10917.1-2"/>
    <property type="match status" value="1"/>
</dbReference>
<keyword evidence="3" id="KW-0378">Hydrolase</keyword>
<proteinExistence type="predicted"/>
<keyword evidence="7" id="KW-0234">DNA repair</keyword>
<dbReference type="GO" id="GO:0006281">
    <property type="term" value="P:DNA repair"/>
    <property type="evidence" value="ECO:0007669"/>
    <property type="project" value="UniProtKB-KW"/>
</dbReference>
<dbReference type="Gene3D" id="3.40.50.300">
    <property type="entry name" value="P-loop containing nucleotide triphosphate hydrolases"/>
    <property type="match status" value="2"/>
</dbReference>
<evidence type="ECO:0000259" key="10">
    <source>
        <dbReference type="PROSITE" id="PS51194"/>
    </source>
</evidence>
<evidence type="ECO:0000313" key="12">
    <source>
        <dbReference type="Proteomes" id="UP000266649"/>
    </source>
</evidence>
<dbReference type="GO" id="GO:0005524">
    <property type="term" value="F:ATP binding"/>
    <property type="evidence" value="ECO:0007669"/>
    <property type="project" value="UniProtKB-KW"/>
</dbReference>
<dbReference type="SUPFAM" id="SSF50249">
    <property type="entry name" value="Nucleic acid-binding proteins"/>
    <property type="match status" value="1"/>
</dbReference>
<dbReference type="InterPro" id="IPR033454">
    <property type="entry name" value="RecG_wedge"/>
</dbReference>
<dbReference type="InterPro" id="IPR011545">
    <property type="entry name" value="DEAD/DEAH_box_helicase_dom"/>
</dbReference>
<keyword evidence="6" id="KW-0238">DNA-binding</keyword>
<dbReference type="SUPFAM" id="SSF52540">
    <property type="entry name" value="P-loop containing nucleoside triphosphate hydrolases"/>
    <property type="match status" value="2"/>
</dbReference>
<dbReference type="PANTHER" id="PTHR47964:SF1">
    <property type="entry name" value="ATP-DEPENDENT DNA HELICASE HOMOLOG RECG, CHLOROPLASTIC"/>
    <property type="match status" value="1"/>
</dbReference>
<evidence type="ECO:0000256" key="5">
    <source>
        <dbReference type="ARBA" id="ARBA00022840"/>
    </source>
</evidence>
<dbReference type="PROSITE" id="PS51194">
    <property type="entry name" value="HELICASE_CTER"/>
    <property type="match status" value="1"/>
</dbReference>
<dbReference type="Pfam" id="PF00270">
    <property type="entry name" value="DEAD"/>
    <property type="match status" value="1"/>
</dbReference>
<evidence type="ECO:0000256" key="1">
    <source>
        <dbReference type="ARBA" id="ARBA00022741"/>
    </source>
</evidence>
<dbReference type="InterPro" id="IPR012340">
    <property type="entry name" value="NA-bd_OB-fold"/>
</dbReference>
<evidence type="ECO:0000259" key="9">
    <source>
        <dbReference type="PROSITE" id="PS51192"/>
    </source>
</evidence>
<dbReference type="EMBL" id="QXXQ01000007">
    <property type="protein sequence ID" value="RID91249.1"/>
    <property type="molecule type" value="Genomic_DNA"/>
</dbReference>
<name>A0A398BKK5_9RHOB</name>
<organism evidence="11 12">
    <name type="scientific">Gemmobacter lutimaris</name>
    <dbReference type="NCBI Taxonomy" id="2306023"/>
    <lineage>
        <taxon>Bacteria</taxon>
        <taxon>Pseudomonadati</taxon>
        <taxon>Pseudomonadota</taxon>
        <taxon>Alphaproteobacteria</taxon>
        <taxon>Rhodobacterales</taxon>
        <taxon>Paracoccaceae</taxon>
        <taxon>Gemmobacter</taxon>
    </lineage>
</organism>
<dbReference type="OrthoDB" id="9804325at2"/>
<keyword evidence="12" id="KW-1185">Reference proteome</keyword>
<dbReference type="Proteomes" id="UP000266649">
    <property type="component" value="Unassembled WGS sequence"/>
</dbReference>
<dbReference type="Pfam" id="PF19833">
    <property type="entry name" value="RecG_dom3_C"/>
    <property type="match status" value="1"/>
</dbReference>
<dbReference type="PANTHER" id="PTHR47964">
    <property type="entry name" value="ATP-DEPENDENT DNA HELICASE HOMOLOG RECG, CHLOROPLASTIC"/>
    <property type="match status" value="1"/>
</dbReference>
<dbReference type="InterPro" id="IPR014001">
    <property type="entry name" value="Helicase_ATP-bd"/>
</dbReference>
<dbReference type="Pfam" id="PF00271">
    <property type="entry name" value="Helicase_C"/>
    <property type="match status" value="1"/>
</dbReference>
<gene>
    <name evidence="11" type="primary">recG</name>
    <name evidence="11" type="ORF">D2N39_13430</name>
</gene>
<dbReference type="RefSeq" id="WP_119135295.1">
    <property type="nucleotide sequence ID" value="NZ_QXXQ01000007.1"/>
</dbReference>
<keyword evidence="4 11" id="KW-0347">Helicase</keyword>
<accession>A0A398BKK5</accession>
<dbReference type="InterPro" id="IPR027417">
    <property type="entry name" value="P-loop_NTPase"/>
</dbReference>
<feature type="domain" description="Helicase C-terminal" evidence="10">
    <location>
        <begin position="461"/>
        <end position="620"/>
    </location>
</feature>
<keyword evidence="2" id="KW-0227">DNA damage</keyword>
<dbReference type="PROSITE" id="PS51192">
    <property type="entry name" value="HELICASE_ATP_BIND_1"/>
    <property type="match status" value="1"/>
</dbReference>
<evidence type="ECO:0000256" key="4">
    <source>
        <dbReference type="ARBA" id="ARBA00022806"/>
    </source>
</evidence>
<evidence type="ECO:0000256" key="7">
    <source>
        <dbReference type="ARBA" id="ARBA00023204"/>
    </source>
</evidence>
<evidence type="ECO:0000256" key="6">
    <source>
        <dbReference type="ARBA" id="ARBA00023125"/>
    </source>
</evidence>
<dbReference type="NCBIfam" id="NF008168">
    <property type="entry name" value="PRK10917.2-2"/>
    <property type="match status" value="1"/>
</dbReference>
<evidence type="ECO:0000313" key="11">
    <source>
        <dbReference type="EMBL" id="RID91249.1"/>
    </source>
</evidence>
<dbReference type="NCBIfam" id="NF008165">
    <property type="entry name" value="PRK10917.1-3"/>
    <property type="match status" value="1"/>
</dbReference>
<dbReference type="GO" id="GO:0003678">
    <property type="term" value="F:DNA helicase activity"/>
    <property type="evidence" value="ECO:0007669"/>
    <property type="project" value="TreeGrafter"/>
</dbReference>
<dbReference type="Pfam" id="PF17191">
    <property type="entry name" value="RecG_wedge"/>
    <property type="match status" value="1"/>
</dbReference>
<feature type="domain" description="Helicase ATP-binding" evidence="9">
    <location>
        <begin position="281"/>
        <end position="442"/>
    </location>
</feature>
<dbReference type="InterPro" id="IPR001650">
    <property type="entry name" value="Helicase_C-like"/>
</dbReference>
<dbReference type="CDD" id="cd04488">
    <property type="entry name" value="RecG_wedge_OBF"/>
    <property type="match status" value="1"/>
</dbReference>
<reference evidence="11 12" key="1">
    <citation type="submission" date="2018-09" db="EMBL/GenBank/DDBJ databases">
        <title>Gemmobacter lutimaris sp. nov., a marine bacterium isolated from tidal flat.</title>
        <authorList>
            <person name="Lee D.W."/>
            <person name="Yoo Y."/>
            <person name="Kim J.-J."/>
            <person name="Kim B.S."/>
        </authorList>
    </citation>
    <scope>NUCLEOTIDE SEQUENCE [LARGE SCALE GENOMIC DNA]</scope>
    <source>
        <strain evidence="11 12">YJ-T1-11</strain>
    </source>
</reference>
<dbReference type="SMART" id="SM00490">
    <property type="entry name" value="HELICc"/>
    <property type="match status" value="1"/>
</dbReference>
<comment type="caution">
    <text evidence="11">The sequence shown here is derived from an EMBL/GenBank/DDBJ whole genome shotgun (WGS) entry which is preliminary data.</text>
</comment>
<evidence type="ECO:0000256" key="8">
    <source>
        <dbReference type="ARBA" id="ARBA00049819"/>
    </source>
</evidence>
<dbReference type="GO" id="GO:0016787">
    <property type="term" value="F:hydrolase activity"/>
    <property type="evidence" value="ECO:0007669"/>
    <property type="project" value="UniProtKB-KW"/>
</dbReference>
<dbReference type="AlphaFoldDB" id="A0A398BKK5"/>
<dbReference type="GO" id="GO:0003677">
    <property type="term" value="F:DNA binding"/>
    <property type="evidence" value="ECO:0007669"/>
    <property type="project" value="UniProtKB-KW"/>
</dbReference>
<dbReference type="CDD" id="cd17992">
    <property type="entry name" value="DEXHc_RecG"/>
    <property type="match status" value="1"/>
</dbReference>
<protein>
    <recommendedName>
        <fullName evidence="8">Probable DNA 3'-5' helicase RecG</fullName>
    </recommendedName>
</protein>
<keyword evidence="5" id="KW-0067">ATP-binding</keyword>
<evidence type="ECO:0000256" key="2">
    <source>
        <dbReference type="ARBA" id="ARBA00022763"/>
    </source>
</evidence>
<dbReference type="InterPro" id="IPR045562">
    <property type="entry name" value="RecG_dom3_C"/>
</dbReference>
<keyword evidence="1" id="KW-0547">Nucleotide-binding</keyword>
<evidence type="ECO:0000256" key="3">
    <source>
        <dbReference type="ARBA" id="ARBA00022801"/>
    </source>
</evidence>